<evidence type="ECO:0000256" key="3">
    <source>
        <dbReference type="ARBA" id="ARBA00023125"/>
    </source>
</evidence>
<dbReference type="SUPFAM" id="SSF88659">
    <property type="entry name" value="Sigma3 and sigma4 domains of RNA polymerase sigma factors"/>
    <property type="match status" value="2"/>
</dbReference>
<evidence type="ECO:0000256" key="4">
    <source>
        <dbReference type="ARBA" id="ARBA00023163"/>
    </source>
</evidence>
<dbReference type="InterPro" id="IPR007630">
    <property type="entry name" value="RNA_pol_sigma70_r4"/>
</dbReference>
<protein>
    <submittedName>
        <fullName evidence="8">Sigma-70 family RNA polymerase sigma factor</fullName>
    </submittedName>
</protein>
<dbReference type="OrthoDB" id="9804285at2"/>
<gene>
    <name evidence="8" type="ORF">ELQ92_11395</name>
</gene>
<keyword evidence="4" id="KW-0804">Transcription</keyword>
<evidence type="ECO:0000256" key="2">
    <source>
        <dbReference type="ARBA" id="ARBA00023082"/>
    </source>
</evidence>
<dbReference type="InterPro" id="IPR036388">
    <property type="entry name" value="WH-like_DNA-bd_sf"/>
</dbReference>
<dbReference type="InterPro" id="IPR013324">
    <property type="entry name" value="RNA_pol_sigma_r3/r4-like"/>
</dbReference>
<feature type="domain" description="RNA polymerase sigma-70 region 3" evidence="5">
    <location>
        <begin position="156"/>
        <end position="225"/>
    </location>
</feature>
<dbReference type="Pfam" id="PF04542">
    <property type="entry name" value="Sigma70_r2"/>
    <property type="match status" value="1"/>
</dbReference>
<dbReference type="EMBL" id="RZNC01000003">
    <property type="protein sequence ID" value="RWZ61569.1"/>
    <property type="molecule type" value="Genomic_DNA"/>
</dbReference>
<comment type="caution">
    <text evidence="8">The sequence shown here is derived from an EMBL/GenBank/DDBJ whole genome shotgun (WGS) entry which is preliminary data.</text>
</comment>
<dbReference type="AlphaFoldDB" id="A0A3S4AJN1"/>
<evidence type="ECO:0000313" key="9">
    <source>
        <dbReference type="Proteomes" id="UP000288603"/>
    </source>
</evidence>
<evidence type="ECO:0000259" key="7">
    <source>
        <dbReference type="Pfam" id="PF04545"/>
    </source>
</evidence>
<dbReference type="PRINTS" id="PR00046">
    <property type="entry name" value="SIGMA70FCT"/>
</dbReference>
<reference evidence="8 9" key="1">
    <citation type="submission" date="2018-12" db="EMBL/GenBank/DDBJ databases">
        <authorList>
            <person name="Li F."/>
        </authorList>
    </citation>
    <scope>NUCLEOTIDE SEQUENCE [LARGE SCALE GENOMIC DNA]</scope>
    <source>
        <strain evidence="8 9">8H24J-4-2</strain>
    </source>
</reference>
<feature type="domain" description="RNA polymerase sigma-70 region 2" evidence="6">
    <location>
        <begin position="79"/>
        <end position="145"/>
    </location>
</feature>
<feature type="domain" description="RNA polymerase sigma-70 region 4" evidence="7">
    <location>
        <begin position="242"/>
        <end position="289"/>
    </location>
</feature>
<dbReference type="PANTHER" id="PTHR30385">
    <property type="entry name" value="SIGMA FACTOR F FLAGELLAR"/>
    <property type="match status" value="1"/>
</dbReference>
<dbReference type="InterPro" id="IPR000943">
    <property type="entry name" value="RNA_pol_sigma70"/>
</dbReference>
<dbReference type="GO" id="GO:0003677">
    <property type="term" value="F:DNA binding"/>
    <property type="evidence" value="ECO:0007669"/>
    <property type="project" value="UniProtKB-KW"/>
</dbReference>
<organism evidence="8 9">
    <name type="scientific">Labedella populi</name>
    <dbReference type="NCBI Taxonomy" id="2498850"/>
    <lineage>
        <taxon>Bacteria</taxon>
        <taxon>Bacillati</taxon>
        <taxon>Actinomycetota</taxon>
        <taxon>Actinomycetes</taxon>
        <taxon>Micrococcales</taxon>
        <taxon>Microbacteriaceae</taxon>
        <taxon>Labedella</taxon>
    </lineage>
</organism>
<evidence type="ECO:0000256" key="1">
    <source>
        <dbReference type="ARBA" id="ARBA00023015"/>
    </source>
</evidence>
<proteinExistence type="predicted"/>
<dbReference type="Pfam" id="PF04545">
    <property type="entry name" value="Sigma70_r4"/>
    <property type="match status" value="1"/>
</dbReference>
<dbReference type="SUPFAM" id="SSF88946">
    <property type="entry name" value="Sigma2 domain of RNA polymerase sigma factors"/>
    <property type="match status" value="1"/>
</dbReference>
<dbReference type="GO" id="GO:0006352">
    <property type="term" value="P:DNA-templated transcription initiation"/>
    <property type="evidence" value="ECO:0007669"/>
    <property type="project" value="InterPro"/>
</dbReference>
<dbReference type="CDD" id="cd06171">
    <property type="entry name" value="Sigma70_r4"/>
    <property type="match status" value="1"/>
</dbReference>
<keyword evidence="2" id="KW-0731">Sigma factor</keyword>
<dbReference type="InterPro" id="IPR007624">
    <property type="entry name" value="RNA_pol_sigma70_r3"/>
</dbReference>
<evidence type="ECO:0000259" key="5">
    <source>
        <dbReference type="Pfam" id="PF04539"/>
    </source>
</evidence>
<dbReference type="Pfam" id="PF04539">
    <property type="entry name" value="Sigma70_r3"/>
    <property type="match status" value="1"/>
</dbReference>
<dbReference type="Gene3D" id="1.10.10.10">
    <property type="entry name" value="Winged helix-like DNA-binding domain superfamily/Winged helix DNA-binding domain"/>
    <property type="match status" value="2"/>
</dbReference>
<evidence type="ECO:0000259" key="6">
    <source>
        <dbReference type="Pfam" id="PF04542"/>
    </source>
</evidence>
<dbReference type="InterPro" id="IPR013325">
    <property type="entry name" value="RNA_pol_sigma_r2"/>
</dbReference>
<keyword evidence="1" id="KW-0805">Transcription regulation</keyword>
<name>A0A3S4AJN1_9MICO</name>
<accession>A0A3S4AJN1</accession>
<dbReference type="InterPro" id="IPR007627">
    <property type="entry name" value="RNA_pol_sigma70_r2"/>
</dbReference>
<evidence type="ECO:0000313" key="8">
    <source>
        <dbReference type="EMBL" id="RWZ61569.1"/>
    </source>
</evidence>
<dbReference type="Proteomes" id="UP000288603">
    <property type="component" value="Unassembled WGS sequence"/>
</dbReference>
<dbReference type="Gene3D" id="1.20.120.1810">
    <property type="match status" value="1"/>
</dbReference>
<dbReference type="InterPro" id="IPR014284">
    <property type="entry name" value="RNA_pol_sigma-70_dom"/>
</dbReference>
<sequence length="303" mass="33488">MRQALRTSSPSRLAGESTSLLRWKGWFSVSNDVDGVHHGREHLHARWAEKERWTGQRFAEAARARGEHRRRIEDEIAVAHLDLVDTLASRIVGASREIRDVRQVGCVGLVKAVRRFEPDRGVPFVPYAVPTIGGEIKRHLRDNGWFVRPPRSVQELRAEALRATTELGQCIGREPTMAELATHLGRTVADVVQALAAHSSLRPASLDAPVAADDATPFGQTIPIDDDSFDRVDLALTLRAAVSTLDGRDQRVLELRFVHHRTQSEIADEIGVTQMQVSRILSRVLATLRGRLDGLDPAIAGAA</sequence>
<keyword evidence="3" id="KW-0238">DNA-binding</keyword>
<dbReference type="GO" id="GO:0016987">
    <property type="term" value="F:sigma factor activity"/>
    <property type="evidence" value="ECO:0007669"/>
    <property type="project" value="UniProtKB-KW"/>
</dbReference>
<keyword evidence="9" id="KW-1185">Reference proteome</keyword>
<dbReference type="NCBIfam" id="TIGR02937">
    <property type="entry name" value="sigma70-ECF"/>
    <property type="match status" value="1"/>
</dbReference>
<dbReference type="PANTHER" id="PTHR30385:SF4">
    <property type="entry name" value="RNA POLYMERASE SIGMA-E FACTOR"/>
    <property type="match status" value="1"/>
</dbReference>